<reference evidence="4" key="1">
    <citation type="submission" date="2016-11" db="EMBL/GenBank/DDBJ databases">
        <authorList>
            <person name="Varghese N."/>
            <person name="Submissions S."/>
        </authorList>
    </citation>
    <scope>NUCLEOTIDE SEQUENCE [LARGE SCALE GENOMIC DNA]</scope>
    <source>
        <strain evidence="4">DSM 16990</strain>
    </source>
</reference>
<dbReference type="Gene3D" id="2.40.30.10">
    <property type="entry name" value="Translation factors"/>
    <property type="match status" value="1"/>
</dbReference>
<dbReference type="OrthoDB" id="1433539at2"/>
<name>A0A1M5JQ80_9SPHI</name>
<dbReference type="RefSeq" id="WP_073235216.1">
    <property type="nucleotide sequence ID" value="NZ_FQUQ01000005.1"/>
</dbReference>
<keyword evidence="4" id="KW-1185">Reference proteome</keyword>
<evidence type="ECO:0000256" key="1">
    <source>
        <dbReference type="ARBA" id="ARBA00022741"/>
    </source>
</evidence>
<dbReference type="Proteomes" id="UP000184287">
    <property type="component" value="Unassembled WGS sequence"/>
</dbReference>
<dbReference type="GO" id="GO:0005525">
    <property type="term" value="F:GTP binding"/>
    <property type="evidence" value="ECO:0007669"/>
    <property type="project" value="UniProtKB-KW"/>
</dbReference>
<accession>A0A1M5JQ80</accession>
<dbReference type="SUPFAM" id="SSF50465">
    <property type="entry name" value="EF-Tu/eEF-1alpha/eIF2-gamma C-terminal domain"/>
    <property type="match status" value="1"/>
</dbReference>
<evidence type="ECO:0008006" key="5">
    <source>
        <dbReference type="Google" id="ProtNLM"/>
    </source>
</evidence>
<sequence length="104" mass="11836">MEKLFKIKAEIKVDEKSVRTWPIKNGYRPGFNFINESQTSGSIKLLEKDSLKPGDLGRVEISFVSDALLGKIDFGTEFKFYEGRNEIGKGKVLQILGWLEHCNL</sequence>
<dbReference type="EMBL" id="FQUQ01000005">
    <property type="protein sequence ID" value="SHG42565.1"/>
    <property type="molecule type" value="Genomic_DNA"/>
</dbReference>
<keyword evidence="2" id="KW-0342">GTP-binding</keyword>
<dbReference type="STRING" id="288992.SAMN04488522_105462"/>
<evidence type="ECO:0000313" key="4">
    <source>
        <dbReference type="Proteomes" id="UP000184287"/>
    </source>
</evidence>
<keyword evidence="1" id="KW-0547">Nucleotide-binding</keyword>
<evidence type="ECO:0000256" key="2">
    <source>
        <dbReference type="ARBA" id="ARBA00023134"/>
    </source>
</evidence>
<protein>
    <recommendedName>
        <fullName evidence="5">Translation elongation factor EFTu/EF1A C-terminal domain-containing protein</fullName>
    </recommendedName>
</protein>
<proteinExistence type="predicted"/>
<organism evidence="3 4">
    <name type="scientific">Pedobacter caeni</name>
    <dbReference type="NCBI Taxonomy" id="288992"/>
    <lineage>
        <taxon>Bacteria</taxon>
        <taxon>Pseudomonadati</taxon>
        <taxon>Bacteroidota</taxon>
        <taxon>Sphingobacteriia</taxon>
        <taxon>Sphingobacteriales</taxon>
        <taxon>Sphingobacteriaceae</taxon>
        <taxon>Pedobacter</taxon>
    </lineage>
</organism>
<evidence type="ECO:0000313" key="3">
    <source>
        <dbReference type="EMBL" id="SHG42565.1"/>
    </source>
</evidence>
<dbReference type="InterPro" id="IPR009001">
    <property type="entry name" value="Transl_elong_EF1A/Init_IF2_C"/>
</dbReference>
<dbReference type="AlphaFoldDB" id="A0A1M5JQ80"/>
<gene>
    <name evidence="3" type="ORF">SAMN04488522_105462</name>
</gene>